<dbReference type="Proteomes" id="UP000319004">
    <property type="component" value="Chromosome"/>
</dbReference>
<evidence type="ECO:0000313" key="2">
    <source>
        <dbReference type="Proteomes" id="UP000319004"/>
    </source>
</evidence>
<organism evidence="1 2">
    <name type="scientific">Stieleria neptunia</name>
    <dbReference type="NCBI Taxonomy" id="2527979"/>
    <lineage>
        <taxon>Bacteria</taxon>
        <taxon>Pseudomonadati</taxon>
        <taxon>Planctomycetota</taxon>
        <taxon>Planctomycetia</taxon>
        <taxon>Pirellulales</taxon>
        <taxon>Pirellulaceae</taxon>
        <taxon>Stieleria</taxon>
    </lineage>
</organism>
<keyword evidence="2" id="KW-1185">Reference proteome</keyword>
<dbReference type="EMBL" id="CP037423">
    <property type="protein sequence ID" value="QDV47966.1"/>
    <property type="molecule type" value="Genomic_DNA"/>
</dbReference>
<gene>
    <name evidence="1" type="ORF">Enr13x_78790</name>
</gene>
<sequence length="535" mass="58458">MDRCLAVITPKLEASATFPDLFVVSIQQTITSLLGRDTDPVAAGYQLRELATGDAASAVAILSHLAGAPDRLAESDPAIIGALLRVVHTLLVQDRSEASLEIIGSLTPEVMEQIDRSLPPETSNRHLLLHLLTMARSRESLQVFVEILKQRPPGDWMDAAQMLSPLMQHHDWPVDAVFPAALQCLSEPALAASLLDLANYLTRHGRVTEHPAAGMVDTLTALLGQVSSRLGFFEDNPRAFGDDVPTVQKRLAEAVALAVALCDSLALIGDESATGKLNQTVLLRHRRVQCEAAGALAKLGDEEGRKRLIELAADPAARLRAIAYADELDFGNEIDDGYRTPDATAEAEMALWLSQPHQMGVPPTHVEVAASRRLLWPSFDDPVDVTLVRFEYNMGERGYSNIGMTGPAVFTMACDLADMPIDDIFAIYAGWHADHEDIFSVQAEAMNDAQRRAMETFQQHLQHLGYEELKPVLLGLFLDERAGVFTATREGTACVVITDGLETIDQATAGRTRPLGAEDLFNLYKGRKMLRTFNP</sequence>
<accession>A0A518I4H3</accession>
<evidence type="ECO:0008006" key="3">
    <source>
        <dbReference type="Google" id="ProtNLM"/>
    </source>
</evidence>
<dbReference type="KEGG" id="snep:Enr13x_78790"/>
<dbReference type="AlphaFoldDB" id="A0A518I4H3"/>
<protein>
    <recommendedName>
        <fullName evidence="3">HEAT repeat protein</fullName>
    </recommendedName>
</protein>
<reference evidence="1 2" key="1">
    <citation type="submission" date="2019-03" db="EMBL/GenBank/DDBJ databases">
        <title>Deep-cultivation of Planctomycetes and their phenomic and genomic characterization uncovers novel biology.</title>
        <authorList>
            <person name="Wiegand S."/>
            <person name="Jogler M."/>
            <person name="Boedeker C."/>
            <person name="Pinto D."/>
            <person name="Vollmers J."/>
            <person name="Rivas-Marin E."/>
            <person name="Kohn T."/>
            <person name="Peeters S.H."/>
            <person name="Heuer A."/>
            <person name="Rast P."/>
            <person name="Oberbeckmann S."/>
            <person name="Bunk B."/>
            <person name="Jeske O."/>
            <person name="Meyerdierks A."/>
            <person name="Storesund J.E."/>
            <person name="Kallscheuer N."/>
            <person name="Luecker S."/>
            <person name="Lage O.M."/>
            <person name="Pohl T."/>
            <person name="Merkel B.J."/>
            <person name="Hornburger P."/>
            <person name="Mueller R.-W."/>
            <person name="Bruemmer F."/>
            <person name="Labrenz M."/>
            <person name="Spormann A.M."/>
            <person name="Op den Camp H."/>
            <person name="Overmann J."/>
            <person name="Amann R."/>
            <person name="Jetten M.S.M."/>
            <person name="Mascher T."/>
            <person name="Medema M.H."/>
            <person name="Devos D.P."/>
            <person name="Kaster A.-K."/>
            <person name="Ovreas L."/>
            <person name="Rohde M."/>
            <person name="Galperin M.Y."/>
            <person name="Jogler C."/>
        </authorList>
    </citation>
    <scope>NUCLEOTIDE SEQUENCE [LARGE SCALE GENOMIC DNA]</scope>
    <source>
        <strain evidence="1 2">Enr13</strain>
    </source>
</reference>
<name>A0A518I4H3_9BACT</name>
<proteinExistence type="predicted"/>
<evidence type="ECO:0000313" key="1">
    <source>
        <dbReference type="EMBL" id="QDV47966.1"/>
    </source>
</evidence>
<dbReference type="InterPro" id="IPR011989">
    <property type="entry name" value="ARM-like"/>
</dbReference>
<dbReference type="Gene3D" id="1.25.10.10">
    <property type="entry name" value="Leucine-rich Repeat Variant"/>
    <property type="match status" value="1"/>
</dbReference>